<dbReference type="EMBL" id="DUJN01000004">
    <property type="protein sequence ID" value="HII61013.1"/>
    <property type="molecule type" value="Genomic_DNA"/>
</dbReference>
<proteinExistence type="predicted"/>
<feature type="region of interest" description="Disordered" evidence="1">
    <location>
        <begin position="49"/>
        <end position="82"/>
    </location>
</feature>
<name>A0A832T6E2_PYRHR</name>
<gene>
    <name evidence="2" type="ORF">HA331_04540</name>
</gene>
<evidence type="ECO:0000313" key="3">
    <source>
        <dbReference type="Proteomes" id="UP000617544"/>
    </source>
</evidence>
<evidence type="ECO:0000313" key="2">
    <source>
        <dbReference type="EMBL" id="HII61013.1"/>
    </source>
</evidence>
<accession>A0A832T6E2</accession>
<dbReference type="Proteomes" id="UP000617544">
    <property type="component" value="Unassembled WGS sequence"/>
</dbReference>
<reference evidence="2" key="1">
    <citation type="journal article" date="2020" name="bioRxiv">
        <title>A rank-normalized archaeal taxonomy based on genome phylogeny resolves widespread incomplete and uneven classifications.</title>
        <authorList>
            <person name="Rinke C."/>
            <person name="Chuvochina M."/>
            <person name="Mussig A.J."/>
            <person name="Chaumeil P.-A."/>
            <person name="Waite D.W."/>
            <person name="Whitman W.B."/>
            <person name="Parks D.H."/>
            <person name="Hugenholtz P."/>
        </authorList>
    </citation>
    <scope>NUCLEOTIDE SEQUENCE</scope>
    <source>
        <strain evidence="2">UBA8834</strain>
    </source>
</reference>
<organism evidence="2 3">
    <name type="scientific">Pyrococcus horikoshii</name>
    <dbReference type="NCBI Taxonomy" id="53953"/>
    <lineage>
        <taxon>Archaea</taxon>
        <taxon>Methanobacteriati</taxon>
        <taxon>Methanobacteriota</taxon>
        <taxon>Thermococci</taxon>
        <taxon>Thermococcales</taxon>
        <taxon>Thermococcaceae</taxon>
        <taxon>Pyrococcus</taxon>
    </lineage>
</organism>
<protein>
    <submittedName>
        <fullName evidence="2">Uncharacterized protein</fullName>
    </submittedName>
</protein>
<evidence type="ECO:0000256" key="1">
    <source>
        <dbReference type="SAM" id="MobiDB-lite"/>
    </source>
</evidence>
<sequence>MLHLLFKPAFNAVPRPRDYINKEFKSSTLPTKLTLAEFQNYQDKVSGNPQYKCLNRGENGDKGKSGKRGGITKRKFDIGKMR</sequence>
<dbReference type="AlphaFoldDB" id="A0A832T6E2"/>
<comment type="caution">
    <text evidence="2">The sequence shown here is derived from an EMBL/GenBank/DDBJ whole genome shotgun (WGS) entry which is preliminary data.</text>
</comment>